<keyword evidence="4" id="KW-0472">Membrane</keyword>
<comment type="caution">
    <text evidence="6">The sequence shown here is derived from an EMBL/GenBank/DDBJ whole genome shotgun (WGS) entry which is preliminary data.</text>
</comment>
<dbReference type="PROSITE" id="PS01270">
    <property type="entry name" value="BAND_7"/>
    <property type="match status" value="1"/>
</dbReference>
<dbReference type="GO" id="GO:0098552">
    <property type="term" value="C:side of membrane"/>
    <property type="evidence" value="ECO:0007669"/>
    <property type="project" value="UniProtKB-ARBA"/>
</dbReference>
<dbReference type="AlphaFoldDB" id="A0A9D9ES28"/>
<feature type="domain" description="Band 7" evidence="5">
    <location>
        <begin position="20"/>
        <end position="200"/>
    </location>
</feature>
<dbReference type="FunFam" id="3.30.479.30:FF:000004">
    <property type="entry name" value="Putative membrane protease family, stomatin"/>
    <property type="match status" value="1"/>
</dbReference>
<dbReference type="PANTHER" id="PTHR43327">
    <property type="entry name" value="STOMATIN-LIKE PROTEIN 2, MITOCHONDRIAL"/>
    <property type="match status" value="1"/>
</dbReference>
<dbReference type="SUPFAM" id="SSF117892">
    <property type="entry name" value="Band 7/SPFH domain"/>
    <property type="match status" value="1"/>
</dbReference>
<dbReference type="GO" id="GO:0005886">
    <property type="term" value="C:plasma membrane"/>
    <property type="evidence" value="ECO:0007669"/>
    <property type="project" value="UniProtKB-ARBA"/>
</dbReference>
<dbReference type="InterPro" id="IPR050710">
    <property type="entry name" value="Band7/mec-2_domain"/>
</dbReference>
<dbReference type="EMBL" id="JADIMI010000050">
    <property type="protein sequence ID" value="MBO8452242.1"/>
    <property type="molecule type" value="Genomic_DNA"/>
</dbReference>
<name>A0A9D9ES28_9BACT</name>
<dbReference type="InterPro" id="IPR001107">
    <property type="entry name" value="Band_7"/>
</dbReference>
<dbReference type="SMART" id="SM00244">
    <property type="entry name" value="PHB"/>
    <property type="match status" value="1"/>
</dbReference>
<dbReference type="CDD" id="cd08829">
    <property type="entry name" value="SPFH_paraslipin"/>
    <property type="match status" value="1"/>
</dbReference>
<evidence type="ECO:0000313" key="6">
    <source>
        <dbReference type="EMBL" id="MBO8452242.1"/>
    </source>
</evidence>
<evidence type="ECO:0000256" key="4">
    <source>
        <dbReference type="SAM" id="Phobius"/>
    </source>
</evidence>
<evidence type="ECO:0000256" key="1">
    <source>
        <dbReference type="ARBA" id="ARBA00004167"/>
    </source>
</evidence>
<comment type="subcellular location">
    <subcellularLocation>
        <location evidence="1">Membrane</location>
        <topology evidence="1">Single-pass membrane protein</topology>
    </subcellularLocation>
</comment>
<feature type="transmembrane region" description="Helical" evidence="4">
    <location>
        <begin position="6"/>
        <end position="25"/>
    </location>
</feature>
<proteinExistence type="inferred from homology"/>
<dbReference type="Gene3D" id="3.30.479.30">
    <property type="entry name" value="Band 7 domain"/>
    <property type="match status" value="1"/>
</dbReference>
<accession>A0A9D9ES28</accession>
<evidence type="ECO:0000313" key="7">
    <source>
        <dbReference type="Proteomes" id="UP000823661"/>
    </source>
</evidence>
<organism evidence="6 7">
    <name type="scientific">Candidatus Cryptobacteroides intestinavium</name>
    <dbReference type="NCBI Taxonomy" id="2840766"/>
    <lineage>
        <taxon>Bacteria</taxon>
        <taxon>Pseudomonadati</taxon>
        <taxon>Bacteroidota</taxon>
        <taxon>Bacteroidia</taxon>
        <taxon>Bacteroidales</taxon>
        <taxon>Candidatus Cryptobacteroides</taxon>
    </lineage>
</organism>
<sequence length="327" mass="36405">MATTIIISLVAIIAVIYVLAGFTIVQQSSTKVIERLGKYNRTLNSGINIVLPIIERARVIKTRVAYRDYDGNTLWKIKTTSTIDLREQLFDFPGQNVITKDNVSTIINALIYFQITDPFKSVYEIENLPNAIETLTQTTLRNVIGEMKFDETLTSRDTINSKIRAVLDDATNKWGVKVNRVELQDIIPPASVKEAMEKEMKAEREKRALILSAEGEKQAAILKSEGEKAALINQSEAEKQSKILKAQADAEAKLLQAQAEAEAIGKITDAINGTNMSPATYMLAEKYIEALKEMSSGKDSKLVYMPYEASSMMSSIGCFQDMFKEGK</sequence>
<reference evidence="6" key="1">
    <citation type="submission" date="2020-10" db="EMBL/GenBank/DDBJ databases">
        <authorList>
            <person name="Gilroy R."/>
        </authorList>
    </citation>
    <scope>NUCLEOTIDE SEQUENCE</scope>
    <source>
        <strain evidence="6">B1-20833</strain>
    </source>
</reference>
<keyword evidence="4" id="KW-1133">Transmembrane helix</keyword>
<comment type="similarity">
    <text evidence="2">Belongs to the band 7/mec-2 family.</text>
</comment>
<dbReference type="InterPro" id="IPR036013">
    <property type="entry name" value="Band_7/SPFH_dom_sf"/>
</dbReference>
<reference evidence="6" key="2">
    <citation type="journal article" date="2021" name="PeerJ">
        <title>Extensive microbial diversity within the chicken gut microbiome revealed by metagenomics and culture.</title>
        <authorList>
            <person name="Gilroy R."/>
            <person name="Ravi A."/>
            <person name="Getino M."/>
            <person name="Pursley I."/>
            <person name="Horton D.L."/>
            <person name="Alikhan N.F."/>
            <person name="Baker D."/>
            <person name="Gharbi K."/>
            <person name="Hall N."/>
            <person name="Watson M."/>
            <person name="Adriaenssens E.M."/>
            <person name="Foster-Nyarko E."/>
            <person name="Jarju S."/>
            <person name="Secka A."/>
            <person name="Antonio M."/>
            <person name="Oren A."/>
            <person name="Chaudhuri R.R."/>
            <person name="La Ragione R."/>
            <person name="Hildebrand F."/>
            <person name="Pallen M.J."/>
        </authorList>
    </citation>
    <scope>NUCLEOTIDE SEQUENCE</scope>
    <source>
        <strain evidence="6">B1-20833</strain>
    </source>
</reference>
<dbReference type="Pfam" id="PF01145">
    <property type="entry name" value="Band_7"/>
    <property type="match status" value="1"/>
</dbReference>
<keyword evidence="4" id="KW-0812">Transmembrane</keyword>
<evidence type="ECO:0000256" key="3">
    <source>
        <dbReference type="ARBA" id="ARBA00017055"/>
    </source>
</evidence>
<gene>
    <name evidence="6" type="ORF">IAC06_05095</name>
</gene>
<dbReference type="Proteomes" id="UP000823661">
    <property type="component" value="Unassembled WGS sequence"/>
</dbReference>
<evidence type="ECO:0000259" key="5">
    <source>
        <dbReference type="SMART" id="SM00244"/>
    </source>
</evidence>
<dbReference type="PANTHER" id="PTHR43327:SF10">
    <property type="entry name" value="STOMATIN-LIKE PROTEIN 2, MITOCHONDRIAL"/>
    <property type="match status" value="1"/>
</dbReference>
<dbReference type="InterPro" id="IPR018080">
    <property type="entry name" value="Band_7/stomatin-like_CS"/>
</dbReference>
<protein>
    <recommendedName>
        <fullName evidence="3">Protein QmcA</fullName>
    </recommendedName>
</protein>
<evidence type="ECO:0000256" key="2">
    <source>
        <dbReference type="ARBA" id="ARBA00008164"/>
    </source>
</evidence>